<feature type="region of interest" description="Disordered" evidence="1">
    <location>
        <begin position="100"/>
        <end position="140"/>
    </location>
</feature>
<accession>A0A1I8JPT8</accession>
<name>A0A1I8JPT8_9PLAT</name>
<dbReference type="Proteomes" id="UP000095280">
    <property type="component" value="Unplaced"/>
</dbReference>
<feature type="region of interest" description="Disordered" evidence="1">
    <location>
        <begin position="1"/>
        <end position="21"/>
    </location>
</feature>
<feature type="compositionally biased region" description="Basic residues" evidence="1">
    <location>
        <begin position="1"/>
        <end position="11"/>
    </location>
</feature>
<feature type="region of interest" description="Disordered" evidence="1">
    <location>
        <begin position="46"/>
        <end position="86"/>
    </location>
</feature>
<sequence length="140" mass="16065">MPRPHWLKGRSRGAADERLRGSVFRTKSGTVMTRLSAEKLQRFGRATTPGVFRNSETLSRQQHRVEGRAAVQRDAHPKMASEDYDRRLKKRLDCHLGATMWYRQESQQPKQSQQSGAAPPARQRQHHGAHPPPRLPRTVK</sequence>
<protein>
    <submittedName>
        <fullName evidence="3">Uncharacterized protein</fullName>
    </submittedName>
</protein>
<dbReference type="AlphaFoldDB" id="A0A1I8JPT8"/>
<dbReference type="WBParaSite" id="snap_masked-unitig_25452-processed-gene-0.1-mRNA-1">
    <property type="protein sequence ID" value="snap_masked-unitig_25452-processed-gene-0.1-mRNA-1"/>
    <property type="gene ID" value="snap_masked-unitig_25452-processed-gene-0.1"/>
</dbReference>
<reference evidence="3" key="1">
    <citation type="submission" date="2016-11" db="UniProtKB">
        <authorList>
            <consortium name="WormBaseParasite"/>
        </authorList>
    </citation>
    <scope>IDENTIFICATION</scope>
</reference>
<keyword evidence="2" id="KW-1185">Reference proteome</keyword>
<feature type="compositionally biased region" description="Basic and acidic residues" evidence="1">
    <location>
        <begin position="63"/>
        <end position="86"/>
    </location>
</feature>
<evidence type="ECO:0000313" key="2">
    <source>
        <dbReference type="Proteomes" id="UP000095280"/>
    </source>
</evidence>
<evidence type="ECO:0000256" key="1">
    <source>
        <dbReference type="SAM" id="MobiDB-lite"/>
    </source>
</evidence>
<organism evidence="2 3">
    <name type="scientific">Macrostomum lignano</name>
    <dbReference type="NCBI Taxonomy" id="282301"/>
    <lineage>
        <taxon>Eukaryota</taxon>
        <taxon>Metazoa</taxon>
        <taxon>Spiralia</taxon>
        <taxon>Lophotrochozoa</taxon>
        <taxon>Platyhelminthes</taxon>
        <taxon>Rhabditophora</taxon>
        <taxon>Macrostomorpha</taxon>
        <taxon>Macrostomida</taxon>
        <taxon>Macrostomidae</taxon>
        <taxon>Macrostomum</taxon>
    </lineage>
</organism>
<proteinExistence type="predicted"/>
<feature type="compositionally biased region" description="Low complexity" evidence="1">
    <location>
        <begin position="103"/>
        <end position="122"/>
    </location>
</feature>
<feature type="compositionally biased region" description="Pro residues" evidence="1">
    <location>
        <begin position="130"/>
        <end position="140"/>
    </location>
</feature>
<evidence type="ECO:0000313" key="3">
    <source>
        <dbReference type="WBParaSite" id="snap_masked-unitig_25452-processed-gene-0.1-mRNA-1"/>
    </source>
</evidence>